<dbReference type="PANTHER" id="PTHR28027">
    <property type="entry name" value="TRANSCRIPTIONAL REGULATOR MIT1"/>
    <property type="match status" value="1"/>
</dbReference>
<dbReference type="Pfam" id="PF09729">
    <property type="entry name" value="Gti1_Pac2"/>
    <property type="match status" value="1"/>
</dbReference>
<feature type="compositionally biased region" description="Pro residues" evidence="1">
    <location>
        <begin position="424"/>
        <end position="435"/>
    </location>
</feature>
<reference evidence="3" key="2">
    <citation type="submission" date="2009-11" db="EMBL/GenBank/DDBJ databases">
        <title>The Genome Sequence of Allomyces macrogynus strain ATCC 38327.</title>
        <authorList>
            <consortium name="The Broad Institute Genome Sequencing Platform"/>
            <person name="Russ C."/>
            <person name="Cuomo C."/>
            <person name="Shea T."/>
            <person name="Young S.K."/>
            <person name="Zeng Q."/>
            <person name="Koehrsen M."/>
            <person name="Haas B."/>
            <person name="Borodovsky M."/>
            <person name="Guigo R."/>
            <person name="Alvarado L."/>
            <person name="Berlin A."/>
            <person name="Borenstein D."/>
            <person name="Chen Z."/>
            <person name="Engels R."/>
            <person name="Freedman E."/>
            <person name="Gellesch M."/>
            <person name="Goldberg J."/>
            <person name="Griggs A."/>
            <person name="Gujja S."/>
            <person name="Heiman D."/>
            <person name="Hepburn T."/>
            <person name="Howarth C."/>
            <person name="Jen D."/>
            <person name="Larson L."/>
            <person name="Lewis B."/>
            <person name="Mehta T."/>
            <person name="Park D."/>
            <person name="Pearson M."/>
            <person name="Roberts A."/>
            <person name="Saif S."/>
            <person name="Shenoy N."/>
            <person name="Sisk P."/>
            <person name="Stolte C."/>
            <person name="Sykes S."/>
            <person name="Walk T."/>
            <person name="White J."/>
            <person name="Yandava C."/>
            <person name="Burger G."/>
            <person name="Gray M.W."/>
            <person name="Holland P.W.H."/>
            <person name="King N."/>
            <person name="Lang F.B.F."/>
            <person name="Roger A.J."/>
            <person name="Ruiz-Trillo I."/>
            <person name="Lander E."/>
            <person name="Nusbaum C."/>
        </authorList>
    </citation>
    <scope>NUCLEOTIDE SEQUENCE [LARGE SCALE GENOMIC DNA]</scope>
    <source>
        <strain evidence="3">ATCC 38327</strain>
    </source>
</reference>
<feature type="compositionally biased region" description="Low complexity" evidence="1">
    <location>
        <begin position="297"/>
        <end position="316"/>
    </location>
</feature>
<dbReference type="eggNOG" id="KOG4476">
    <property type="taxonomic scope" value="Eukaryota"/>
</dbReference>
<dbReference type="InterPro" id="IPR018608">
    <property type="entry name" value="Gti1/Pac2"/>
</dbReference>
<protein>
    <recommendedName>
        <fullName evidence="4">Gti1/Pac2 family protein</fullName>
    </recommendedName>
</protein>
<dbReference type="EMBL" id="GG745367">
    <property type="protein sequence ID" value="KNE70671.1"/>
    <property type="molecule type" value="Genomic_DNA"/>
</dbReference>
<evidence type="ECO:0000256" key="1">
    <source>
        <dbReference type="SAM" id="MobiDB-lite"/>
    </source>
</evidence>
<name>A0A0L0T7J7_ALLM3</name>
<dbReference type="Proteomes" id="UP000054350">
    <property type="component" value="Unassembled WGS sequence"/>
</dbReference>
<reference evidence="2 3" key="1">
    <citation type="submission" date="2009-11" db="EMBL/GenBank/DDBJ databases">
        <title>Annotation of Allomyces macrogynus ATCC 38327.</title>
        <authorList>
            <consortium name="The Broad Institute Genome Sequencing Platform"/>
            <person name="Russ C."/>
            <person name="Cuomo C."/>
            <person name="Burger G."/>
            <person name="Gray M.W."/>
            <person name="Holland P.W.H."/>
            <person name="King N."/>
            <person name="Lang F.B.F."/>
            <person name="Roger A.J."/>
            <person name="Ruiz-Trillo I."/>
            <person name="Young S.K."/>
            <person name="Zeng Q."/>
            <person name="Gargeya S."/>
            <person name="Fitzgerald M."/>
            <person name="Haas B."/>
            <person name="Abouelleil A."/>
            <person name="Alvarado L."/>
            <person name="Arachchi H.M."/>
            <person name="Berlin A."/>
            <person name="Chapman S.B."/>
            <person name="Gearin G."/>
            <person name="Goldberg J."/>
            <person name="Griggs A."/>
            <person name="Gujja S."/>
            <person name="Hansen M."/>
            <person name="Heiman D."/>
            <person name="Howarth C."/>
            <person name="Larimer J."/>
            <person name="Lui A."/>
            <person name="MacDonald P.J.P."/>
            <person name="McCowen C."/>
            <person name="Montmayeur A."/>
            <person name="Murphy C."/>
            <person name="Neiman D."/>
            <person name="Pearson M."/>
            <person name="Priest M."/>
            <person name="Roberts A."/>
            <person name="Saif S."/>
            <person name="Shea T."/>
            <person name="Sisk P."/>
            <person name="Stolte C."/>
            <person name="Sykes S."/>
            <person name="Wortman J."/>
            <person name="Nusbaum C."/>
            <person name="Birren B."/>
        </authorList>
    </citation>
    <scope>NUCLEOTIDE SEQUENCE [LARGE SCALE GENOMIC DNA]</scope>
    <source>
        <strain evidence="2 3">ATCC 38327</strain>
    </source>
</reference>
<accession>A0A0L0T7J7</accession>
<evidence type="ECO:0000313" key="2">
    <source>
        <dbReference type="EMBL" id="KNE70671.1"/>
    </source>
</evidence>
<dbReference type="OMA" id="RIMGKFL"/>
<dbReference type="VEuPathDB" id="FungiDB:AMAG_15428"/>
<gene>
    <name evidence="2" type="ORF">AMAG_15428</name>
</gene>
<feature type="compositionally biased region" description="Low complexity" evidence="1">
    <location>
        <begin position="436"/>
        <end position="454"/>
    </location>
</feature>
<dbReference type="PANTHER" id="PTHR28027:SF1">
    <property type="entry name" value="CAMP INDEPENDENT REGULATORY PROTEIN (AFU_ORTHOLOGUE AFUA_3G09640)"/>
    <property type="match status" value="1"/>
</dbReference>
<proteinExistence type="predicted"/>
<evidence type="ECO:0008006" key="4">
    <source>
        <dbReference type="Google" id="ProtNLM"/>
    </source>
</evidence>
<feature type="compositionally biased region" description="Basic residues" evidence="1">
    <location>
        <begin position="332"/>
        <end position="365"/>
    </location>
</feature>
<keyword evidence="3" id="KW-1185">Reference proteome</keyword>
<sequence length="561" mass="60085">MTNVAGPPRLESYIGHLETVHDVLLVVEACRRNLLPRVTRRLSERQRAAIRAGAVYVWRDHEAGIKRWTDGRTWSPSRVYGSFLVYRECVPRAQLAQLVAAGQTEQVKKGHRGEYCYLPQGLVKKTISVGLASGLVFHVVAYTNDEATDDQSGNALVSPTADPFFATHRIADGIPQGLYPPIESHNTLGRWPGGSAAVAAQLSAGAALQTALAGLGAVVPPAMPPAAVPTTTTAVYHHQASYALPPPASVPAAPMAAPSPAYAAAAPLSPFAPAQVQYTTVPAPSYAPVSAPYEPAPAASVHVPHSTVSSTTTTPAAPLPLPHPTAHSSHAPTHHQHHHHQHADRQVHHQHHVHHEHAHHHHHHELKYDQVSRPVHHHHGHHEESRYDHQHHHHAYRPRTVSAASTHAPVLPSPPLSAPMSPASIPPHQPAPPLAHPHATSWPAAHPPAFASPPTFAPPPAPRHVSPSAPALPSPLSPIPAMQSAASRRMSPRATRASPPRAHPYQRSTRPVAPVEPVLPPVAPTAYPCPCAECLASGMRRPVAEVRPDRASKMSMAFLLS</sequence>
<feature type="region of interest" description="Disordered" evidence="1">
    <location>
        <begin position="297"/>
        <end position="516"/>
    </location>
</feature>
<evidence type="ECO:0000313" key="3">
    <source>
        <dbReference type="Proteomes" id="UP000054350"/>
    </source>
</evidence>
<organism evidence="2 3">
    <name type="scientific">Allomyces macrogynus (strain ATCC 38327)</name>
    <name type="common">Allomyces javanicus var. macrogynus</name>
    <dbReference type="NCBI Taxonomy" id="578462"/>
    <lineage>
        <taxon>Eukaryota</taxon>
        <taxon>Fungi</taxon>
        <taxon>Fungi incertae sedis</taxon>
        <taxon>Blastocladiomycota</taxon>
        <taxon>Blastocladiomycetes</taxon>
        <taxon>Blastocladiales</taxon>
        <taxon>Blastocladiaceae</taxon>
        <taxon>Allomyces</taxon>
    </lineage>
</organism>
<dbReference type="GO" id="GO:0003677">
    <property type="term" value="F:DNA binding"/>
    <property type="evidence" value="ECO:0007669"/>
    <property type="project" value="TreeGrafter"/>
</dbReference>
<dbReference type="OrthoDB" id="5572844at2759"/>
<dbReference type="AlphaFoldDB" id="A0A0L0T7J7"/>